<dbReference type="Proteomes" id="UP001479436">
    <property type="component" value="Unassembled WGS sequence"/>
</dbReference>
<dbReference type="InterPro" id="IPR006553">
    <property type="entry name" value="Leu-rich_rpt_Cys-con_subtyp"/>
</dbReference>
<protein>
    <submittedName>
        <fullName evidence="2">F-box and leucine-rich repeat protein 4</fullName>
    </submittedName>
</protein>
<evidence type="ECO:0000259" key="1">
    <source>
        <dbReference type="Pfam" id="PF12937"/>
    </source>
</evidence>
<gene>
    <name evidence="2" type="primary">FBXL4</name>
    <name evidence="2" type="ORF">K7432_000404</name>
</gene>
<dbReference type="EMBL" id="JASJQH010000007">
    <property type="protein sequence ID" value="KAK9768721.1"/>
    <property type="molecule type" value="Genomic_DNA"/>
</dbReference>
<evidence type="ECO:0000313" key="2">
    <source>
        <dbReference type="EMBL" id="KAK9768721.1"/>
    </source>
</evidence>
<accession>A0ABR2X4L3</accession>
<feature type="domain" description="F-box" evidence="1">
    <location>
        <begin position="13"/>
        <end position="52"/>
    </location>
</feature>
<dbReference type="Pfam" id="PF12937">
    <property type="entry name" value="F-box-like"/>
    <property type="match status" value="1"/>
</dbReference>
<dbReference type="InterPro" id="IPR032675">
    <property type="entry name" value="LRR_dom_sf"/>
</dbReference>
<dbReference type="PANTHER" id="PTHR13318">
    <property type="entry name" value="PARTNER OF PAIRED, ISOFORM B-RELATED"/>
    <property type="match status" value="1"/>
</dbReference>
<dbReference type="Gene3D" id="3.80.10.10">
    <property type="entry name" value="Ribonuclease Inhibitor"/>
    <property type="match status" value="2"/>
</dbReference>
<dbReference type="InterPro" id="IPR001810">
    <property type="entry name" value="F-box_dom"/>
</dbReference>
<name>A0ABR2X4L3_9FUNG</name>
<keyword evidence="3" id="KW-1185">Reference proteome</keyword>
<organism evidence="2 3">
    <name type="scientific">Basidiobolus ranarum</name>
    <dbReference type="NCBI Taxonomy" id="34480"/>
    <lineage>
        <taxon>Eukaryota</taxon>
        <taxon>Fungi</taxon>
        <taxon>Fungi incertae sedis</taxon>
        <taxon>Zoopagomycota</taxon>
        <taxon>Entomophthoromycotina</taxon>
        <taxon>Basidiobolomycetes</taxon>
        <taxon>Basidiobolales</taxon>
        <taxon>Basidiobolaceae</taxon>
        <taxon>Basidiobolus</taxon>
    </lineage>
</organism>
<dbReference type="SUPFAM" id="SSF81383">
    <property type="entry name" value="F-box domain"/>
    <property type="match status" value="1"/>
</dbReference>
<sequence>MQDISLQVSQFSPEIWSQIISYLQNDTYQLYSCCLVSRTWYALAMPALWSSPQFTTQMDFLSFEKAIVSNPLLPTLVNRFDLTGYAPQIVVKHLCLLEALPSLRSLHLPLVLENSSISLDCLEHMSHLEEIHDLNIELSTRGLTQLISVLNSSKCLRKVGLVFKAPQLGNGPIDSSTLSSIPMLPNIESLNVTFGVEFDVQILELLLSRLPKLARFAINSRYTPKYIVRILAEHCQGITSLSLGTFSGLGDELLDEFCKDLEVNYAGQLKEFSMYFFNDWPIYSERFTRNLFKSFYNLEKLKLSGVRLNNNIVQALTESLSSKLQSLELSCISYRNLFTYEVLDDFLVKVGPRLKNLALMGAFLPSHIGSSIAKRCPILERLSLSCTNVNDDSITAIAHGCGRKLRQLDVGETDITNDGLTSIFQNCSKLQDLGFAKLSSCPEFDENIGSFLSQHGHQLQRLDLSFLPTKETTLMELAKFAKELRELTFTDQPGIGDDAVSNVIQSCRKLNRLSVTRYSRTAQSISNDMLDRIDQHYIRIDDSQRDSKRS</sequence>
<dbReference type="InterPro" id="IPR036047">
    <property type="entry name" value="F-box-like_dom_sf"/>
</dbReference>
<comment type="caution">
    <text evidence="2">The sequence shown here is derived from an EMBL/GenBank/DDBJ whole genome shotgun (WGS) entry which is preliminary data.</text>
</comment>
<dbReference type="SUPFAM" id="SSF52047">
    <property type="entry name" value="RNI-like"/>
    <property type="match status" value="1"/>
</dbReference>
<dbReference type="SMART" id="SM00367">
    <property type="entry name" value="LRR_CC"/>
    <property type="match status" value="5"/>
</dbReference>
<evidence type="ECO:0000313" key="3">
    <source>
        <dbReference type="Proteomes" id="UP001479436"/>
    </source>
</evidence>
<proteinExistence type="predicted"/>
<reference evidence="2 3" key="1">
    <citation type="submission" date="2023-04" db="EMBL/GenBank/DDBJ databases">
        <title>Genome of Basidiobolus ranarum AG-B5.</title>
        <authorList>
            <person name="Stajich J.E."/>
            <person name="Carter-House D."/>
            <person name="Gryganskyi A."/>
        </authorList>
    </citation>
    <scope>NUCLEOTIDE SEQUENCE [LARGE SCALE GENOMIC DNA]</scope>
    <source>
        <strain evidence="2 3">AG-B5</strain>
    </source>
</reference>